<dbReference type="Proteomes" id="UP000294927">
    <property type="component" value="Unassembled WGS sequence"/>
</dbReference>
<proteinExistence type="predicted"/>
<dbReference type="InterPro" id="IPR001647">
    <property type="entry name" value="HTH_TetR"/>
</dbReference>
<dbReference type="Gene3D" id="1.10.357.10">
    <property type="entry name" value="Tetracycline Repressor, domain 2"/>
    <property type="match status" value="1"/>
</dbReference>
<feature type="domain" description="HTH tetR-type" evidence="5">
    <location>
        <begin position="5"/>
        <end position="65"/>
    </location>
</feature>
<dbReference type="SUPFAM" id="SSF46689">
    <property type="entry name" value="Homeodomain-like"/>
    <property type="match status" value="1"/>
</dbReference>
<organism evidence="6 7">
    <name type="scientific">Actinophytocola oryzae</name>
    <dbReference type="NCBI Taxonomy" id="502181"/>
    <lineage>
        <taxon>Bacteria</taxon>
        <taxon>Bacillati</taxon>
        <taxon>Actinomycetota</taxon>
        <taxon>Actinomycetes</taxon>
        <taxon>Pseudonocardiales</taxon>
        <taxon>Pseudonocardiaceae</taxon>
    </lineage>
</organism>
<dbReference type="Pfam" id="PF21993">
    <property type="entry name" value="TetR_C_13_2"/>
    <property type="match status" value="1"/>
</dbReference>
<reference evidence="6 7" key="1">
    <citation type="submission" date="2019-03" db="EMBL/GenBank/DDBJ databases">
        <title>Genomic Encyclopedia of Archaeal and Bacterial Type Strains, Phase II (KMG-II): from individual species to whole genera.</title>
        <authorList>
            <person name="Goeker M."/>
        </authorList>
    </citation>
    <scope>NUCLEOTIDE SEQUENCE [LARGE SCALE GENOMIC DNA]</scope>
    <source>
        <strain evidence="6 7">DSM 45499</strain>
    </source>
</reference>
<dbReference type="EMBL" id="SOCP01000003">
    <property type="protein sequence ID" value="TDV55429.1"/>
    <property type="molecule type" value="Genomic_DNA"/>
</dbReference>
<protein>
    <submittedName>
        <fullName evidence="6">TetR family transcriptional regulator</fullName>
    </submittedName>
</protein>
<evidence type="ECO:0000259" key="5">
    <source>
        <dbReference type="PROSITE" id="PS50977"/>
    </source>
</evidence>
<evidence type="ECO:0000313" key="6">
    <source>
        <dbReference type="EMBL" id="TDV55429.1"/>
    </source>
</evidence>
<dbReference type="PANTHER" id="PTHR47506:SF3">
    <property type="entry name" value="HTH-TYPE TRANSCRIPTIONAL REGULATOR LMRA"/>
    <property type="match status" value="1"/>
</dbReference>
<gene>
    <name evidence="6" type="ORF">CLV71_103670</name>
</gene>
<dbReference type="PANTHER" id="PTHR47506">
    <property type="entry name" value="TRANSCRIPTIONAL REGULATORY PROTEIN"/>
    <property type="match status" value="1"/>
</dbReference>
<evidence type="ECO:0000256" key="1">
    <source>
        <dbReference type="ARBA" id="ARBA00023015"/>
    </source>
</evidence>
<dbReference type="InterPro" id="IPR054156">
    <property type="entry name" value="YxaF_TetR_C"/>
</dbReference>
<dbReference type="Pfam" id="PF00440">
    <property type="entry name" value="TetR_N"/>
    <property type="match status" value="1"/>
</dbReference>
<accession>A0A4R7W0R6</accession>
<evidence type="ECO:0000256" key="3">
    <source>
        <dbReference type="ARBA" id="ARBA00023163"/>
    </source>
</evidence>
<evidence type="ECO:0000256" key="4">
    <source>
        <dbReference type="PROSITE-ProRule" id="PRU00335"/>
    </source>
</evidence>
<sequence length="183" mass="19366">MAKHGETRERLLRTAAALFRTQGYHATGLNQVIAEGQAPKGSLYFHFPGGKEQLAAESVALSADEIRTGLRAADDLEGALAMFAEHLVASDFRNGCPVATVALDVAADSEQVREACTAAYASWLEVVADFLVRQGIPADRAAGLATTVLAAVEGALLLARTRRDVAPLRQVGADLRVLIEGAR</sequence>
<comment type="caution">
    <text evidence="6">The sequence shown here is derived from an EMBL/GenBank/DDBJ whole genome shotgun (WGS) entry which is preliminary data.</text>
</comment>
<dbReference type="RefSeq" id="WP_133902486.1">
    <property type="nucleotide sequence ID" value="NZ_SOCP01000003.1"/>
</dbReference>
<dbReference type="InterPro" id="IPR009057">
    <property type="entry name" value="Homeodomain-like_sf"/>
</dbReference>
<keyword evidence="1" id="KW-0805">Transcription regulation</keyword>
<dbReference type="PROSITE" id="PS50977">
    <property type="entry name" value="HTH_TETR_2"/>
    <property type="match status" value="1"/>
</dbReference>
<dbReference type="AlphaFoldDB" id="A0A4R7W0R6"/>
<evidence type="ECO:0000313" key="7">
    <source>
        <dbReference type="Proteomes" id="UP000294927"/>
    </source>
</evidence>
<feature type="DNA-binding region" description="H-T-H motif" evidence="4">
    <location>
        <begin position="28"/>
        <end position="47"/>
    </location>
</feature>
<dbReference type="InterPro" id="IPR036271">
    <property type="entry name" value="Tet_transcr_reg_TetR-rel_C_sf"/>
</dbReference>
<keyword evidence="3" id="KW-0804">Transcription</keyword>
<dbReference type="OrthoDB" id="4567939at2"/>
<dbReference type="GO" id="GO:0003677">
    <property type="term" value="F:DNA binding"/>
    <property type="evidence" value="ECO:0007669"/>
    <property type="project" value="UniProtKB-UniRule"/>
</dbReference>
<keyword evidence="7" id="KW-1185">Reference proteome</keyword>
<keyword evidence="2 4" id="KW-0238">DNA-binding</keyword>
<name>A0A4R7W0R6_9PSEU</name>
<evidence type="ECO:0000256" key="2">
    <source>
        <dbReference type="ARBA" id="ARBA00023125"/>
    </source>
</evidence>
<dbReference type="SUPFAM" id="SSF48498">
    <property type="entry name" value="Tetracyclin repressor-like, C-terminal domain"/>
    <property type="match status" value="1"/>
</dbReference>